<dbReference type="InterPro" id="IPR003607">
    <property type="entry name" value="HD/PDEase_dom"/>
</dbReference>
<dbReference type="SMART" id="SM00471">
    <property type="entry name" value="HDc"/>
    <property type="match status" value="1"/>
</dbReference>
<dbReference type="SUPFAM" id="SSF109604">
    <property type="entry name" value="HD-domain/PDEase-like"/>
    <property type="match status" value="1"/>
</dbReference>
<evidence type="ECO:0000313" key="12">
    <source>
        <dbReference type="Proteomes" id="UP001642484"/>
    </source>
</evidence>
<dbReference type="PANTHER" id="PTHR46246">
    <property type="entry name" value="GUANOSINE-3',5'-BIS(DIPHOSPHATE) 3'-PYROPHOSPHOHYDROLASE MESH1"/>
    <property type="match status" value="1"/>
</dbReference>
<dbReference type="Gene3D" id="1.10.3210.10">
    <property type="entry name" value="Hypothetical protein af1432"/>
    <property type="match status" value="1"/>
</dbReference>
<dbReference type="Gene3D" id="3.40.50.300">
    <property type="entry name" value="P-loop containing nucleotide triphosphate hydrolases"/>
    <property type="match status" value="1"/>
</dbReference>
<dbReference type="InterPro" id="IPR006674">
    <property type="entry name" value="HD_domain"/>
</dbReference>
<reference evidence="11 12" key="1">
    <citation type="submission" date="2024-02" db="EMBL/GenBank/DDBJ databases">
        <authorList>
            <person name="Chen Y."/>
            <person name="Shah S."/>
            <person name="Dougan E. K."/>
            <person name="Thang M."/>
            <person name="Chan C."/>
        </authorList>
    </citation>
    <scope>NUCLEOTIDE SEQUENCE [LARGE SCALE GENOMIC DNA]</scope>
</reference>
<evidence type="ECO:0000256" key="7">
    <source>
        <dbReference type="ARBA" id="ARBA00041464"/>
    </source>
</evidence>
<dbReference type="CDD" id="cd00077">
    <property type="entry name" value="HDc"/>
    <property type="match status" value="1"/>
</dbReference>
<dbReference type="Proteomes" id="UP001642484">
    <property type="component" value="Unassembled WGS sequence"/>
</dbReference>
<feature type="domain" description="HD" evidence="10">
    <location>
        <begin position="428"/>
        <end position="522"/>
    </location>
</feature>
<dbReference type="PROSITE" id="PS51831">
    <property type="entry name" value="HD"/>
    <property type="match status" value="1"/>
</dbReference>
<dbReference type="EMBL" id="CAXAMN010023339">
    <property type="protein sequence ID" value="CAK9076868.1"/>
    <property type="molecule type" value="Genomic_DNA"/>
</dbReference>
<organism evidence="11 12">
    <name type="scientific">Durusdinium trenchii</name>
    <dbReference type="NCBI Taxonomy" id="1381693"/>
    <lineage>
        <taxon>Eukaryota</taxon>
        <taxon>Sar</taxon>
        <taxon>Alveolata</taxon>
        <taxon>Dinophyceae</taxon>
        <taxon>Suessiales</taxon>
        <taxon>Symbiodiniaceae</taxon>
        <taxon>Durusdinium</taxon>
    </lineage>
</organism>
<evidence type="ECO:0000256" key="2">
    <source>
        <dbReference type="ARBA" id="ARBA00022840"/>
    </source>
</evidence>
<dbReference type="SUPFAM" id="SSF52540">
    <property type="entry name" value="P-loop containing nucleoside triphosphate hydrolases"/>
    <property type="match status" value="1"/>
</dbReference>
<evidence type="ECO:0000256" key="1">
    <source>
        <dbReference type="ARBA" id="ARBA00022741"/>
    </source>
</evidence>
<comment type="function">
    <text evidence="4">ppGpp hydrolyzing enzyme involved in starvation response.</text>
</comment>
<evidence type="ECO:0000256" key="6">
    <source>
        <dbReference type="ARBA" id="ARBA00040793"/>
    </source>
</evidence>
<gene>
    <name evidence="11" type="ORF">CCMP2556_LOCUS37881</name>
</gene>
<dbReference type="InterPro" id="IPR052194">
    <property type="entry name" value="MESH1"/>
</dbReference>
<evidence type="ECO:0000256" key="5">
    <source>
        <dbReference type="ARBA" id="ARBA00038354"/>
    </source>
</evidence>
<comment type="similarity">
    <text evidence="5">Belongs to the MESH1 family.</text>
</comment>
<protein>
    <recommendedName>
        <fullName evidence="6">Guanosine-3',5'-bis(diphosphate) 3'-pyrophosphohydrolase MESH1</fullName>
        <ecNumber evidence="3">3.1.7.2</ecNumber>
    </recommendedName>
    <alternativeName>
        <fullName evidence="7">Metazoan SpoT homolog 1</fullName>
    </alternativeName>
    <alternativeName>
        <fullName evidence="8">Penta-phosphate guanosine-3'-pyrophosphohydrolase</fullName>
    </alternativeName>
</protein>
<dbReference type="InterPro" id="IPR027417">
    <property type="entry name" value="P-loop_NTPase"/>
</dbReference>
<name>A0ABP0PN17_9DINO</name>
<evidence type="ECO:0000256" key="3">
    <source>
        <dbReference type="ARBA" id="ARBA00024387"/>
    </source>
</evidence>
<accession>A0ABP0PN17</accession>
<dbReference type="EC" id="3.1.7.2" evidence="3"/>
<evidence type="ECO:0000256" key="8">
    <source>
        <dbReference type="ARBA" id="ARBA00041770"/>
    </source>
</evidence>
<dbReference type="PANTHER" id="PTHR46246:SF1">
    <property type="entry name" value="GUANOSINE-3',5'-BIS(DIPHOSPHATE) 3'-PYROPHOSPHOHYDROLASE MESH1"/>
    <property type="match status" value="1"/>
</dbReference>
<comment type="caution">
    <text evidence="11">The sequence shown here is derived from an EMBL/GenBank/DDBJ whole genome shotgun (WGS) entry which is preliminary data.</text>
</comment>
<dbReference type="InterPro" id="IPR010488">
    <property type="entry name" value="Zeta_toxin_domain"/>
</dbReference>
<dbReference type="Pfam" id="PF06414">
    <property type="entry name" value="Zeta_toxin"/>
    <property type="match status" value="1"/>
</dbReference>
<evidence type="ECO:0000256" key="4">
    <source>
        <dbReference type="ARBA" id="ARBA00037781"/>
    </source>
</evidence>
<evidence type="ECO:0000313" key="11">
    <source>
        <dbReference type="EMBL" id="CAK9076868.1"/>
    </source>
</evidence>
<sequence>MSSLIDRAAMAAPTLALPHAHVPLTGVAAASAVRPRTEMRYCCRAAGPPAVAASLPGCLVLRRGLKRTTRAFSAAGHVAPVAPVAEAEVSQAAFPVAGYNWEICTQQNYAQKDSQVAEGPLAAARRLVDASYHGHYTLERQRFQDTLVRRLVELNGHGAPLREPRLVFTAGAMGVGKSHVIRWLAEKGILPMKDFVHINPDHLAAQLPEYMGYMEHNRACAAVMTRLEAGLLTELSLMYALQQKRNILVDSSLRHGSWYSRVLQKIRQKLPEVRVVLMYVHAHEETIYERANQRGLEGRMVSHVEVADSLEKIPLAIQKLLPYMDTFIQVDNDGHEPELTSVCQQPREDLDAYCEVDPDPSSMGFGWKSVKDILHTDLEPGEALLEPPEILPSAATEPQPLAALFRTIHFAATKHQNQTRKNPQRTPYINHPLAVARILAEVGIRDLKTLQAALLHDTLEDTEATRAELEAAFGAEVANLVHALTDEEGLRPLHQKFRQLRRVKSLPLKAKLVRIADKLHNVWDIMHHGIPGWSKGKTERYVAWACEMVDALRGTHTALEQRFHSEVSLPKGYQLGDWQEFAVQEMGWALLEDLEHDGGSAAVPPPELAEHRAVLSLLRAAEVVAAKSDEELLESVKFALFLSGFGIKDPETLKAAVLLGSVDEHSITASQFGGEVASILAELNAHWPRIVKNHKAKRIYLGKHLYELRKLQIGTMSSQEDLDHFQQLLERTISLREQLRGAHPRLEEGIDAMVGNGQVRLASGELTPVDMLGDEQLGRQGAWSNRGFEAGRSPRSPCQESPRCVFVHSFIR</sequence>
<keyword evidence="1" id="KW-0547">Nucleotide-binding</keyword>
<evidence type="ECO:0000256" key="9">
    <source>
        <dbReference type="ARBA" id="ARBA00047968"/>
    </source>
</evidence>
<evidence type="ECO:0000259" key="10">
    <source>
        <dbReference type="PROSITE" id="PS51831"/>
    </source>
</evidence>
<keyword evidence="2" id="KW-0067">ATP-binding</keyword>
<dbReference type="Pfam" id="PF13328">
    <property type="entry name" value="HD_4"/>
    <property type="match status" value="1"/>
</dbReference>
<proteinExistence type="inferred from homology"/>
<comment type="catalytic activity">
    <reaction evidence="9">
        <text>guanosine 3',5'-bis(diphosphate) + H2O = GDP + diphosphate + H(+)</text>
        <dbReference type="Rhea" id="RHEA:14253"/>
        <dbReference type="ChEBI" id="CHEBI:15377"/>
        <dbReference type="ChEBI" id="CHEBI:15378"/>
        <dbReference type="ChEBI" id="CHEBI:33019"/>
        <dbReference type="ChEBI" id="CHEBI:58189"/>
        <dbReference type="ChEBI" id="CHEBI:77828"/>
        <dbReference type="EC" id="3.1.7.2"/>
    </reaction>
</comment>
<keyword evidence="12" id="KW-1185">Reference proteome</keyword>